<organism evidence="3">
    <name type="scientific">Myoviridae sp. ctMne5</name>
    <dbReference type="NCBI Taxonomy" id="2825089"/>
    <lineage>
        <taxon>Viruses</taxon>
        <taxon>Duplodnaviria</taxon>
        <taxon>Heunggongvirae</taxon>
        <taxon>Uroviricota</taxon>
        <taxon>Caudoviricetes</taxon>
    </lineage>
</organism>
<proteinExistence type="predicted"/>
<name>A0A8S5TZV6_9CAUD</name>
<evidence type="ECO:0000256" key="1">
    <source>
        <dbReference type="SAM" id="MobiDB-lite"/>
    </source>
</evidence>
<feature type="region of interest" description="Disordered" evidence="1">
    <location>
        <begin position="21"/>
        <end position="45"/>
    </location>
</feature>
<protein>
    <recommendedName>
        <fullName evidence="2">Replication-associated protein ORF2/G2P domain-containing protein</fullName>
    </recommendedName>
</protein>
<dbReference type="EMBL" id="BK015967">
    <property type="protein sequence ID" value="DAF87715.1"/>
    <property type="molecule type" value="Genomic_DNA"/>
</dbReference>
<evidence type="ECO:0000313" key="3">
    <source>
        <dbReference type="EMBL" id="DAF87715.1"/>
    </source>
</evidence>
<feature type="domain" description="Replication-associated protein ORF2/G2P" evidence="2">
    <location>
        <begin position="69"/>
        <end position="157"/>
    </location>
</feature>
<sequence>MKCGYIRDTWDCGETMEIEEKHTGRYGARGQKRQEKKKATPEDIEKRNQWKKERDLRRLIKWNFSPGDYWYTLTFRKDERPEWEEMMKIMADFIRKLRREYKKRGWELKYIYRPQIGERGAVHIHFLVNAESSDKDNRTDKMIVGLWKYGKAYPEIVYEVNDGKLANYIATPKKEWEPEKAKDYHPSRNLIRKDPKRKEVKRRSLVDKQGQLIYPAVPKGYYIDKDSVRMGINPITGYAYRHYTLVKIDRRI</sequence>
<reference evidence="3" key="1">
    <citation type="journal article" date="2021" name="Proc. Natl. Acad. Sci. U.S.A.">
        <title>A Catalog of Tens of Thousands of Viruses from Human Metagenomes Reveals Hidden Associations with Chronic Diseases.</title>
        <authorList>
            <person name="Tisza M.J."/>
            <person name="Buck C.B."/>
        </authorList>
    </citation>
    <scope>NUCLEOTIDE SEQUENCE</scope>
    <source>
        <strain evidence="3">CtMne5</strain>
    </source>
</reference>
<evidence type="ECO:0000259" key="2">
    <source>
        <dbReference type="Pfam" id="PF23343"/>
    </source>
</evidence>
<dbReference type="Pfam" id="PF23343">
    <property type="entry name" value="REP_ORF2-G2P"/>
    <property type="match status" value="1"/>
</dbReference>
<accession>A0A8S5TZV6</accession>
<dbReference type="InterPro" id="IPR056906">
    <property type="entry name" value="ORF2/G2P_dom"/>
</dbReference>